<feature type="domain" description="HTH myb-type" evidence="3">
    <location>
        <begin position="15"/>
        <end position="70"/>
    </location>
</feature>
<dbReference type="CDD" id="cd00167">
    <property type="entry name" value="SANT"/>
    <property type="match status" value="2"/>
</dbReference>
<dbReference type="InterPro" id="IPR017930">
    <property type="entry name" value="Myb_dom"/>
</dbReference>
<evidence type="ECO:0000259" key="3">
    <source>
        <dbReference type="PROSITE" id="PS51294"/>
    </source>
</evidence>
<feature type="domain" description="Myb-like" evidence="2">
    <location>
        <begin position="142"/>
        <end position="184"/>
    </location>
</feature>
<gene>
    <name evidence="4" type="ORF">E4U13_003544</name>
</gene>
<proteinExistence type="predicted"/>
<accession>A0A9P7PXD3</accession>
<protein>
    <submittedName>
        <fullName evidence="4">Uncharacterized protein</fullName>
    </submittedName>
</protein>
<dbReference type="Pfam" id="PF00249">
    <property type="entry name" value="Myb_DNA-binding"/>
    <property type="match status" value="2"/>
</dbReference>
<dbReference type="InterPro" id="IPR050560">
    <property type="entry name" value="MYB_TF"/>
</dbReference>
<dbReference type="GO" id="GO:0000981">
    <property type="term" value="F:DNA-binding transcription factor activity, RNA polymerase II-specific"/>
    <property type="evidence" value="ECO:0007669"/>
    <property type="project" value="TreeGrafter"/>
</dbReference>
<keyword evidence="5" id="KW-1185">Reference proteome</keyword>
<dbReference type="InterPro" id="IPR001005">
    <property type="entry name" value="SANT/Myb"/>
</dbReference>
<sequence>MCLGDLETFHNSEQLEDEKKMSWIAEDDRLLISLVEGEAGRTWRDVQCSFPGRTESDCMSRYYIDLRRLIGPEEMNLPVNPRKYWNVKKETLLLELKRADKMWQDISDSLERTVKACMSHHTKCLGALKTFHDRQQIEENMSWRAEDERLLTLLIEAGDTWRDILSYFPGRTESDCIGHYYVDLRKLAPSGLSDAEVQQNRHQGRDQIQQPPHDTTYPLSQAGSVLAANEQGPRGPVTLPSFSELAAAQPPSIPFLNLPPGMHRAATRPSKTSARTCCTVQRE</sequence>
<dbReference type="SMART" id="SM00717">
    <property type="entry name" value="SANT"/>
    <property type="match status" value="2"/>
</dbReference>
<dbReference type="GO" id="GO:0000978">
    <property type="term" value="F:RNA polymerase II cis-regulatory region sequence-specific DNA binding"/>
    <property type="evidence" value="ECO:0007669"/>
    <property type="project" value="TreeGrafter"/>
</dbReference>
<dbReference type="PROSITE" id="PS51294">
    <property type="entry name" value="HTH_MYB"/>
    <property type="match status" value="1"/>
</dbReference>
<dbReference type="EMBL" id="SRQM01000277">
    <property type="protein sequence ID" value="KAG6113977.1"/>
    <property type="molecule type" value="Genomic_DNA"/>
</dbReference>
<dbReference type="SUPFAM" id="SSF46689">
    <property type="entry name" value="Homeodomain-like"/>
    <property type="match status" value="2"/>
</dbReference>
<evidence type="ECO:0000313" key="5">
    <source>
        <dbReference type="Proteomes" id="UP000732380"/>
    </source>
</evidence>
<dbReference type="Proteomes" id="UP000732380">
    <property type="component" value="Unassembled WGS sequence"/>
</dbReference>
<comment type="caution">
    <text evidence="4">The sequence shown here is derived from an EMBL/GenBank/DDBJ whole genome shotgun (WGS) entry which is preliminary data.</text>
</comment>
<dbReference type="Gene3D" id="1.10.10.60">
    <property type="entry name" value="Homeodomain-like"/>
    <property type="match status" value="2"/>
</dbReference>
<reference evidence="4 5" key="1">
    <citation type="journal article" date="2020" name="bioRxiv">
        <title>Whole genome comparisons of ergot fungi reveals the divergence and evolution of species within the genus Claviceps are the result of varying mechanisms driving genome evolution and host range expansion.</title>
        <authorList>
            <person name="Wyka S.A."/>
            <person name="Mondo S.J."/>
            <person name="Liu M."/>
            <person name="Dettman J."/>
            <person name="Nalam V."/>
            <person name="Broders K.D."/>
        </authorList>
    </citation>
    <scope>NUCLEOTIDE SEQUENCE [LARGE SCALE GENOMIC DNA]</scope>
    <source>
        <strain evidence="4 5">LM576</strain>
    </source>
</reference>
<dbReference type="AlphaFoldDB" id="A0A9P7PXD3"/>
<feature type="domain" description="Myb-like" evidence="2">
    <location>
        <begin position="15"/>
        <end position="66"/>
    </location>
</feature>
<dbReference type="PANTHER" id="PTHR45614">
    <property type="entry name" value="MYB PROTEIN-RELATED"/>
    <property type="match status" value="1"/>
</dbReference>
<evidence type="ECO:0000313" key="4">
    <source>
        <dbReference type="EMBL" id="KAG6113977.1"/>
    </source>
</evidence>
<feature type="region of interest" description="Disordered" evidence="1">
    <location>
        <begin position="193"/>
        <end position="215"/>
    </location>
</feature>
<evidence type="ECO:0000256" key="1">
    <source>
        <dbReference type="SAM" id="MobiDB-lite"/>
    </source>
</evidence>
<dbReference type="InterPro" id="IPR009057">
    <property type="entry name" value="Homeodomain-like_sf"/>
</dbReference>
<organism evidence="4 5">
    <name type="scientific">Claviceps humidiphila</name>
    <dbReference type="NCBI Taxonomy" id="1294629"/>
    <lineage>
        <taxon>Eukaryota</taxon>
        <taxon>Fungi</taxon>
        <taxon>Dikarya</taxon>
        <taxon>Ascomycota</taxon>
        <taxon>Pezizomycotina</taxon>
        <taxon>Sordariomycetes</taxon>
        <taxon>Hypocreomycetidae</taxon>
        <taxon>Hypocreales</taxon>
        <taxon>Clavicipitaceae</taxon>
        <taxon>Claviceps</taxon>
    </lineage>
</organism>
<dbReference type="GO" id="GO:0005634">
    <property type="term" value="C:nucleus"/>
    <property type="evidence" value="ECO:0007669"/>
    <property type="project" value="TreeGrafter"/>
</dbReference>
<evidence type="ECO:0000259" key="2">
    <source>
        <dbReference type="PROSITE" id="PS50090"/>
    </source>
</evidence>
<feature type="compositionally biased region" description="Polar residues" evidence="1">
    <location>
        <begin position="196"/>
        <end position="215"/>
    </location>
</feature>
<dbReference type="PROSITE" id="PS50090">
    <property type="entry name" value="MYB_LIKE"/>
    <property type="match status" value="2"/>
</dbReference>
<name>A0A9P7PXD3_9HYPO</name>